<dbReference type="EMBL" id="JAFBEV010000008">
    <property type="protein sequence ID" value="MBM7657761.1"/>
    <property type="molecule type" value="Genomic_DNA"/>
</dbReference>
<dbReference type="Proteomes" id="UP000823201">
    <property type="component" value="Unassembled WGS sequence"/>
</dbReference>
<comment type="similarity">
    <text evidence="1 5">Belongs to the metallo-dependent hydrolases superfamily. CpsB/CapC family.</text>
</comment>
<keyword evidence="2 5" id="KW-0378">Hydrolase</keyword>
<organism evidence="6 7">
    <name type="scientific">Sporolactobacillus spathodeae</name>
    <dbReference type="NCBI Taxonomy" id="1465502"/>
    <lineage>
        <taxon>Bacteria</taxon>
        <taxon>Bacillati</taxon>
        <taxon>Bacillota</taxon>
        <taxon>Bacilli</taxon>
        <taxon>Bacillales</taxon>
        <taxon>Sporolactobacillaceae</taxon>
        <taxon>Sporolactobacillus</taxon>
    </lineage>
</organism>
<evidence type="ECO:0000256" key="4">
    <source>
        <dbReference type="ARBA" id="ARBA00051722"/>
    </source>
</evidence>
<evidence type="ECO:0000256" key="2">
    <source>
        <dbReference type="ARBA" id="ARBA00022801"/>
    </source>
</evidence>
<evidence type="ECO:0000256" key="3">
    <source>
        <dbReference type="ARBA" id="ARBA00022912"/>
    </source>
</evidence>
<dbReference type="SUPFAM" id="SSF89550">
    <property type="entry name" value="PHP domain-like"/>
    <property type="match status" value="1"/>
</dbReference>
<dbReference type="PIRSF" id="PIRSF016557">
    <property type="entry name" value="Caps_synth_CpsB"/>
    <property type="match status" value="1"/>
</dbReference>
<accession>A0ABS2Q827</accession>
<comment type="catalytic activity">
    <reaction evidence="4 5">
        <text>O-phospho-L-tyrosyl-[protein] + H2O = L-tyrosyl-[protein] + phosphate</text>
        <dbReference type="Rhea" id="RHEA:10684"/>
        <dbReference type="Rhea" id="RHEA-COMP:10136"/>
        <dbReference type="Rhea" id="RHEA-COMP:20101"/>
        <dbReference type="ChEBI" id="CHEBI:15377"/>
        <dbReference type="ChEBI" id="CHEBI:43474"/>
        <dbReference type="ChEBI" id="CHEBI:46858"/>
        <dbReference type="ChEBI" id="CHEBI:61978"/>
        <dbReference type="EC" id="3.1.3.48"/>
    </reaction>
</comment>
<dbReference type="GO" id="GO:0004725">
    <property type="term" value="F:protein tyrosine phosphatase activity"/>
    <property type="evidence" value="ECO:0007669"/>
    <property type="project" value="UniProtKB-EC"/>
</dbReference>
<proteinExistence type="inferred from homology"/>
<protein>
    <recommendedName>
        <fullName evidence="5">Tyrosine-protein phosphatase</fullName>
        <ecNumber evidence="5">3.1.3.48</ecNumber>
    </recommendedName>
</protein>
<dbReference type="InterPro" id="IPR016195">
    <property type="entry name" value="Pol/histidinol_Pase-like"/>
</dbReference>
<evidence type="ECO:0000256" key="5">
    <source>
        <dbReference type="PIRNR" id="PIRNR016557"/>
    </source>
</evidence>
<keyword evidence="3 5" id="KW-0904">Protein phosphatase</keyword>
<evidence type="ECO:0000313" key="7">
    <source>
        <dbReference type="Proteomes" id="UP000823201"/>
    </source>
</evidence>
<dbReference type="EC" id="3.1.3.48" evidence="5"/>
<dbReference type="PANTHER" id="PTHR39181">
    <property type="entry name" value="TYROSINE-PROTEIN PHOSPHATASE YWQE"/>
    <property type="match status" value="1"/>
</dbReference>
<evidence type="ECO:0000313" key="6">
    <source>
        <dbReference type="EMBL" id="MBM7657761.1"/>
    </source>
</evidence>
<dbReference type="PANTHER" id="PTHR39181:SF1">
    <property type="entry name" value="TYROSINE-PROTEIN PHOSPHATASE YWQE"/>
    <property type="match status" value="1"/>
</dbReference>
<evidence type="ECO:0000256" key="1">
    <source>
        <dbReference type="ARBA" id="ARBA00005750"/>
    </source>
</evidence>
<sequence>MIDIHCHILPGLDDGAANETIALEMAQQAVAEGITAIVATPHHRNRHWQNPKANVLQHVAQLNETLKEHAIPLTILPGQEVRLFGEMAEPDQQAELLTVNNSGNYLLVEFPTMQVPQYASQLFFNLQTNGVTPVIVHPERNQVFLDHPDRLYQFINEGALAQITAASLIGKSGNKVQKRSRQFLENQLAHFVASDAHNVTQRPFYRQAAQAYIEKEYGFQMIEQLNQNAEQLVQGKQIPREQPTAIKEKKFFGLF</sequence>
<comment type="caution">
    <text evidence="6">The sequence shown here is derived from an EMBL/GenBank/DDBJ whole genome shotgun (WGS) entry which is preliminary data.</text>
</comment>
<keyword evidence="7" id="KW-1185">Reference proteome</keyword>
<reference evidence="6 7" key="1">
    <citation type="submission" date="2021-01" db="EMBL/GenBank/DDBJ databases">
        <title>Genomic Encyclopedia of Type Strains, Phase IV (KMG-IV): sequencing the most valuable type-strain genomes for metagenomic binning, comparative biology and taxonomic classification.</title>
        <authorList>
            <person name="Goeker M."/>
        </authorList>
    </citation>
    <scope>NUCLEOTIDE SEQUENCE [LARGE SCALE GENOMIC DNA]</scope>
    <source>
        <strain evidence="6 7">DSM 100968</strain>
    </source>
</reference>
<gene>
    <name evidence="6" type="ORF">JOC27_001211</name>
</gene>
<dbReference type="InterPro" id="IPR016667">
    <property type="entry name" value="Caps_polysacc_synth_CpsB/CapC"/>
</dbReference>
<name>A0ABS2Q827_9BACL</name>
<dbReference type="Gene3D" id="3.20.20.140">
    <property type="entry name" value="Metal-dependent hydrolases"/>
    <property type="match status" value="1"/>
</dbReference>
<dbReference type="RefSeq" id="WP_205006085.1">
    <property type="nucleotide sequence ID" value="NZ_CBCRXA010000006.1"/>
</dbReference>
<dbReference type="Pfam" id="PF19567">
    <property type="entry name" value="CpsB_CapC"/>
    <property type="match status" value="1"/>
</dbReference>